<comment type="caution">
    <text evidence="1">The sequence shown here is derived from an EMBL/GenBank/DDBJ whole genome shotgun (WGS) entry which is preliminary data.</text>
</comment>
<proteinExistence type="predicted"/>
<accession>A0A841UWY9</accession>
<protein>
    <submittedName>
        <fullName evidence="1">Uncharacterized protein</fullName>
    </submittedName>
</protein>
<sequence length="61" mass="7079">MPFYIRVPSPIIPVHSITQTEEPDVKQLWLLYQNQHELELMTRKAIAIPKKLILPKAIALC</sequence>
<name>A0A841UWY9_MICAE</name>
<dbReference type="Proteomes" id="UP000525432">
    <property type="component" value="Unassembled WGS sequence"/>
</dbReference>
<evidence type="ECO:0000313" key="2">
    <source>
        <dbReference type="Proteomes" id="UP000525432"/>
    </source>
</evidence>
<dbReference type="AlphaFoldDB" id="A0A841UWY9"/>
<reference evidence="1 2" key="1">
    <citation type="submission" date="2020-07" db="EMBL/GenBank/DDBJ databases">
        <title>Genomes of two Microcystis aeruginosa (Cyanobacteria) strains from Florida (USA) with disparate toxicogenic potential.</title>
        <authorList>
            <person name="Lefler F.W."/>
            <person name="Barbosa M."/>
            <person name="Berthold D.E."/>
            <person name="Laughinghouse H.D. IV."/>
        </authorList>
    </citation>
    <scope>NUCLEOTIDE SEQUENCE [LARGE SCALE GENOMIC DNA]</scope>
    <source>
        <strain evidence="1 2">BLCCF158</strain>
    </source>
</reference>
<gene>
    <name evidence="1" type="ORF">H0901_04680</name>
</gene>
<evidence type="ECO:0000313" key="1">
    <source>
        <dbReference type="EMBL" id="MBC1194598.1"/>
    </source>
</evidence>
<organism evidence="1 2">
    <name type="scientific">Microcystis aeruginosa BLCC-F158</name>
    <dbReference type="NCBI Taxonomy" id="2755316"/>
    <lineage>
        <taxon>Bacteria</taxon>
        <taxon>Bacillati</taxon>
        <taxon>Cyanobacteriota</taxon>
        <taxon>Cyanophyceae</taxon>
        <taxon>Oscillatoriophycideae</taxon>
        <taxon>Chroococcales</taxon>
        <taxon>Microcystaceae</taxon>
        <taxon>Microcystis</taxon>
    </lineage>
</organism>
<dbReference type="EMBL" id="JACEGC010000013">
    <property type="protein sequence ID" value="MBC1194598.1"/>
    <property type="molecule type" value="Genomic_DNA"/>
</dbReference>
<dbReference type="RefSeq" id="WP_185238775.1">
    <property type="nucleotide sequence ID" value="NZ_JACEGC010000013.1"/>
</dbReference>